<keyword evidence="3" id="KW-1185">Reference proteome</keyword>
<reference evidence="2 3" key="1">
    <citation type="journal article" date="2019" name="Gigascience">
        <title>Whole-genome sequence of the oriental lung fluke Paragonimus westermani.</title>
        <authorList>
            <person name="Oey H."/>
            <person name="Zakrzewski M."/>
            <person name="Narain K."/>
            <person name="Devi K.R."/>
            <person name="Agatsuma T."/>
            <person name="Nawaratna S."/>
            <person name="Gobert G.N."/>
            <person name="Jones M.K."/>
            <person name="Ragan M.A."/>
            <person name="McManus D.P."/>
            <person name="Krause L."/>
        </authorList>
    </citation>
    <scope>NUCLEOTIDE SEQUENCE [LARGE SCALE GENOMIC DNA]</scope>
    <source>
        <strain evidence="2 3">IND2009</strain>
    </source>
</reference>
<dbReference type="Gene3D" id="2.30.180.10">
    <property type="entry name" value="FAS1 domain"/>
    <property type="match status" value="2"/>
</dbReference>
<gene>
    <name evidence="2" type="ORF">DEA37_0013476</name>
</gene>
<protein>
    <recommendedName>
        <fullName evidence="1">FAS1 domain-containing protein</fullName>
    </recommendedName>
</protein>
<evidence type="ECO:0000313" key="3">
    <source>
        <dbReference type="Proteomes" id="UP000324629"/>
    </source>
</evidence>
<dbReference type="InterPro" id="IPR036378">
    <property type="entry name" value="FAS1_dom_sf"/>
</dbReference>
<dbReference type="AlphaFoldDB" id="A0A5J4NZ50"/>
<evidence type="ECO:0000313" key="2">
    <source>
        <dbReference type="EMBL" id="KAA3680915.1"/>
    </source>
</evidence>
<dbReference type="SUPFAM" id="SSF82153">
    <property type="entry name" value="FAS1 domain"/>
    <property type="match status" value="3"/>
</dbReference>
<comment type="caution">
    <text evidence="2">The sequence shown here is derived from an EMBL/GenBank/DDBJ whole genome shotgun (WGS) entry which is preliminary data.</text>
</comment>
<dbReference type="Proteomes" id="UP000324629">
    <property type="component" value="Unassembled WGS sequence"/>
</dbReference>
<feature type="domain" description="FAS1" evidence="1">
    <location>
        <begin position="246"/>
        <end position="384"/>
    </location>
</feature>
<dbReference type="InterPro" id="IPR050904">
    <property type="entry name" value="Adhesion/Biosynth-related"/>
</dbReference>
<dbReference type="PANTHER" id="PTHR10900">
    <property type="entry name" value="PERIOSTIN-RELATED"/>
    <property type="match status" value="1"/>
</dbReference>
<name>A0A5J4NZ50_9TREM</name>
<dbReference type="PROSITE" id="PS50213">
    <property type="entry name" value="FAS1"/>
    <property type="match status" value="2"/>
</dbReference>
<feature type="domain" description="FAS1" evidence="1">
    <location>
        <begin position="116"/>
        <end position="235"/>
    </location>
</feature>
<sequence>MVLCVVENMRLTTIRLASLSLLVLGVVLSQEYRLGEQFRGLQYADPDSAGYRQCAYWELPDGTHLHADCDPHTMERCGRPAKYQYKCCSGFEEDLRAFNAYRGYQTPKCTRMISPFDECTETIFQSPTYAAFAPALASVNELREEGSTQAYTIFAPQSNEDEEVNEPSQALTHVVKGRYYVDDMKNGVELETLDGQRKLYVTKFPYGVTAIDCVELVDADMECQSGVIHKIRRAIGTRNGNGNVDSSSVFRFLQTHPETKAFAEDLPPHLKTSLGDVQSGKRYTVLAPRSQAWNTLKQKYTGAKLQKIAATHVLPGQICSGGLIGRTNRKPTVNEDRINIQCEVDPEDAQENRYILTECGQRSMLLETDMSAANGVIHLIDEPVVPLSVWTLEELKNNEQCASRLRMTEFMKLLKECDLYMEENIDYAIIVPRDESFVWWSKYKPFEEEYKRFQVDQEYRCEVARYHIVKSDDQLNNIGSFASHTMGHRTNNRDDYLYETTYFKKSPYGSQLYFHYSPIPEMRATEMDGVSLYFTPRINVPASKNLSEILRERPDTTLTNKKTVEIDMETKQFSKNAPKNLYLVTTDDGWKDPRAKPTSANPYRPEFTMYKGELMEQFLLLHHIPLYLWGGDIGYFPPNSVHKFMSSVGVELTFWRDAQGVMRIGHDEMPRNKWPKIVQWNIPARDGMMWLLDGPLTCPDSVCQLLLEDIDFYDMYVSACQTSHLPNEPDAAADFRKKPLDIAARHPDDCTVILQHSETSVNLVEA</sequence>
<dbReference type="Pfam" id="PF02469">
    <property type="entry name" value="Fasciclin"/>
    <property type="match status" value="2"/>
</dbReference>
<dbReference type="PANTHER" id="PTHR10900:SF77">
    <property type="entry name" value="FI19380P1"/>
    <property type="match status" value="1"/>
</dbReference>
<accession>A0A5J4NZ50</accession>
<evidence type="ECO:0000259" key="1">
    <source>
        <dbReference type="PROSITE" id="PS50213"/>
    </source>
</evidence>
<organism evidence="2 3">
    <name type="scientific">Paragonimus westermani</name>
    <dbReference type="NCBI Taxonomy" id="34504"/>
    <lineage>
        <taxon>Eukaryota</taxon>
        <taxon>Metazoa</taxon>
        <taxon>Spiralia</taxon>
        <taxon>Lophotrochozoa</taxon>
        <taxon>Platyhelminthes</taxon>
        <taxon>Trematoda</taxon>
        <taxon>Digenea</taxon>
        <taxon>Plagiorchiida</taxon>
        <taxon>Troglotremata</taxon>
        <taxon>Troglotrematidae</taxon>
        <taxon>Paragonimus</taxon>
    </lineage>
</organism>
<proteinExistence type="predicted"/>
<dbReference type="SMART" id="SM00554">
    <property type="entry name" value="FAS1"/>
    <property type="match status" value="2"/>
</dbReference>
<dbReference type="InterPro" id="IPR000782">
    <property type="entry name" value="FAS1_domain"/>
</dbReference>
<dbReference type="EMBL" id="QNGE01000323">
    <property type="protein sequence ID" value="KAA3680915.1"/>
    <property type="molecule type" value="Genomic_DNA"/>
</dbReference>